<evidence type="ECO:0000313" key="7">
    <source>
        <dbReference type="EMBL" id="PLB45270.1"/>
    </source>
</evidence>
<evidence type="ECO:0008006" key="9">
    <source>
        <dbReference type="Google" id="ProtNLM"/>
    </source>
</evidence>
<dbReference type="EMBL" id="MSFO01000008">
    <property type="protein sequence ID" value="PLB45270.1"/>
    <property type="molecule type" value="Genomic_DNA"/>
</dbReference>
<evidence type="ECO:0000313" key="8">
    <source>
        <dbReference type="Proteomes" id="UP000234275"/>
    </source>
</evidence>
<keyword evidence="4 6" id="KW-0472">Membrane</keyword>
<organism evidence="7 8">
    <name type="scientific">Aspergillus steynii IBT 23096</name>
    <dbReference type="NCBI Taxonomy" id="1392250"/>
    <lineage>
        <taxon>Eukaryota</taxon>
        <taxon>Fungi</taxon>
        <taxon>Dikarya</taxon>
        <taxon>Ascomycota</taxon>
        <taxon>Pezizomycotina</taxon>
        <taxon>Eurotiomycetes</taxon>
        <taxon>Eurotiomycetidae</taxon>
        <taxon>Eurotiales</taxon>
        <taxon>Aspergillaceae</taxon>
        <taxon>Aspergillus</taxon>
        <taxon>Aspergillus subgen. Circumdati</taxon>
    </lineage>
</organism>
<comment type="caution">
    <text evidence="7">The sequence shown here is derived from an EMBL/GenBank/DDBJ whole genome shotgun (WGS) entry which is preliminary data.</text>
</comment>
<dbReference type="PANTHER" id="PTHR15549">
    <property type="entry name" value="PAIRED IMMUNOGLOBULIN-LIKE TYPE 2 RECEPTOR"/>
    <property type="match status" value="1"/>
</dbReference>
<accession>A0A2I2FXA1</accession>
<feature type="compositionally biased region" description="Low complexity" evidence="5">
    <location>
        <begin position="49"/>
        <end position="68"/>
    </location>
</feature>
<dbReference type="Proteomes" id="UP000234275">
    <property type="component" value="Unassembled WGS sequence"/>
</dbReference>
<dbReference type="GO" id="GO:0016020">
    <property type="term" value="C:membrane"/>
    <property type="evidence" value="ECO:0007669"/>
    <property type="project" value="UniProtKB-SubCell"/>
</dbReference>
<evidence type="ECO:0000256" key="6">
    <source>
        <dbReference type="SAM" id="Phobius"/>
    </source>
</evidence>
<evidence type="ECO:0000256" key="5">
    <source>
        <dbReference type="SAM" id="MobiDB-lite"/>
    </source>
</evidence>
<evidence type="ECO:0000256" key="1">
    <source>
        <dbReference type="ARBA" id="ARBA00004167"/>
    </source>
</evidence>
<keyword evidence="8" id="KW-1185">Reference proteome</keyword>
<reference evidence="7 8" key="1">
    <citation type="submission" date="2016-12" db="EMBL/GenBank/DDBJ databases">
        <title>The genomes of Aspergillus section Nigri reveals drivers in fungal speciation.</title>
        <authorList>
            <consortium name="DOE Joint Genome Institute"/>
            <person name="Vesth T.C."/>
            <person name="Nybo J."/>
            <person name="Theobald S."/>
            <person name="Brandl J."/>
            <person name="Frisvad J.C."/>
            <person name="Nielsen K.F."/>
            <person name="Lyhne E.K."/>
            <person name="Kogle M.E."/>
            <person name="Kuo A."/>
            <person name="Riley R."/>
            <person name="Clum A."/>
            <person name="Nolan M."/>
            <person name="Lipzen A."/>
            <person name="Salamov A."/>
            <person name="Henrissat B."/>
            <person name="Wiebenga A."/>
            <person name="De Vries R.P."/>
            <person name="Grigoriev I.V."/>
            <person name="Mortensen U.H."/>
            <person name="Andersen M.R."/>
            <person name="Baker S.E."/>
        </authorList>
    </citation>
    <scope>NUCLEOTIDE SEQUENCE [LARGE SCALE GENOMIC DNA]</scope>
    <source>
        <strain evidence="7 8">IBT 23096</strain>
    </source>
</reference>
<evidence type="ECO:0000256" key="2">
    <source>
        <dbReference type="ARBA" id="ARBA00022692"/>
    </source>
</evidence>
<dbReference type="PANTHER" id="PTHR15549:SF27">
    <property type="entry name" value="CHITIN-BINDING TYPE-1 DOMAIN-CONTAINING PROTEIN"/>
    <property type="match status" value="1"/>
</dbReference>
<dbReference type="GO" id="GO:0071944">
    <property type="term" value="C:cell periphery"/>
    <property type="evidence" value="ECO:0007669"/>
    <property type="project" value="UniProtKB-ARBA"/>
</dbReference>
<sequence length="154" mass="16353">MEDTFAAKERWVCERWRRRSDGCGIPGYKLQSDETAVSIIASATGIISSTSAPTSTSPAPSSTKTGSSHASHTNTGAIAGGVVGGVAGAAIIIALSWFLIRRMRRQRPQADEAILVSGPSKSVEISPAELDSNRVAELESRQDRPIAELPADYR</sequence>
<evidence type="ECO:0000256" key="4">
    <source>
        <dbReference type="ARBA" id="ARBA00023136"/>
    </source>
</evidence>
<dbReference type="GeneID" id="36562799"/>
<dbReference type="RefSeq" id="XP_024700572.1">
    <property type="nucleotide sequence ID" value="XM_024855093.1"/>
</dbReference>
<proteinExistence type="predicted"/>
<keyword evidence="2 6" id="KW-0812">Transmembrane</keyword>
<name>A0A2I2FXA1_9EURO</name>
<gene>
    <name evidence="7" type="ORF">P170DRAFT_513297</name>
</gene>
<feature type="region of interest" description="Disordered" evidence="5">
    <location>
        <begin position="49"/>
        <end position="72"/>
    </location>
</feature>
<feature type="transmembrane region" description="Helical" evidence="6">
    <location>
        <begin position="77"/>
        <end position="100"/>
    </location>
</feature>
<protein>
    <recommendedName>
        <fullName evidence="9">Mid2 domain-containing protein</fullName>
    </recommendedName>
</protein>
<feature type="region of interest" description="Disordered" evidence="5">
    <location>
        <begin position="134"/>
        <end position="154"/>
    </location>
</feature>
<keyword evidence="3 6" id="KW-1133">Transmembrane helix</keyword>
<comment type="subcellular location">
    <subcellularLocation>
        <location evidence="1">Membrane</location>
        <topology evidence="1">Single-pass membrane protein</topology>
    </subcellularLocation>
</comment>
<dbReference type="InterPro" id="IPR051694">
    <property type="entry name" value="Immunoregulatory_rcpt-like"/>
</dbReference>
<dbReference type="AlphaFoldDB" id="A0A2I2FXA1"/>
<evidence type="ECO:0000256" key="3">
    <source>
        <dbReference type="ARBA" id="ARBA00022989"/>
    </source>
</evidence>
<dbReference type="STRING" id="1392250.A0A2I2FXA1"/>
<dbReference type="VEuPathDB" id="FungiDB:P170DRAFT_513297"/>